<dbReference type="SUPFAM" id="SSF52402">
    <property type="entry name" value="Adenine nucleotide alpha hydrolases-like"/>
    <property type="match status" value="1"/>
</dbReference>
<feature type="domain" description="UspA" evidence="1">
    <location>
        <begin position="11"/>
        <end position="129"/>
    </location>
</feature>
<protein>
    <recommendedName>
        <fullName evidence="1">UspA domain-containing protein</fullName>
    </recommendedName>
</protein>
<accession>A0ABQ3NA22</accession>
<evidence type="ECO:0000259" key="1">
    <source>
        <dbReference type="Pfam" id="PF00582"/>
    </source>
</evidence>
<evidence type="ECO:0000313" key="2">
    <source>
        <dbReference type="EMBL" id="GHI00798.1"/>
    </source>
</evidence>
<proteinExistence type="predicted"/>
<dbReference type="RefSeq" id="WP_223282845.1">
    <property type="nucleotide sequence ID" value="NZ_BNDS01000028.1"/>
</dbReference>
<dbReference type="Proteomes" id="UP000637074">
    <property type="component" value="Unassembled WGS sequence"/>
</dbReference>
<dbReference type="InterPro" id="IPR006016">
    <property type="entry name" value="UspA"/>
</dbReference>
<evidence type="ECO:0000313" key="3">
    <source>
        <dbReference type="Proteomes" id="UP000637074"/>
    </source>
</evidence>
<organism evidence="2 3">
    <name type="scientific">Neobacillus kokaensis</name>
    <dbReference type="NCBI Taxonomy" id="2759023"/>
    <lineage>
        <taxon>Bacteria</taxon>
        <taxon>Bacillati</taxon>
        <taxon>Bacillota</taxon>
        <taxon>Bacilli</taxon>
        <taxon>Bacillales</taxon>
        <taxon>Bacillaceae</taxon>
        <taxon>Neobacillus</taxon>
    </lineage>
</organism>
<dbReference type="PANTHER" id="PTHR45569">
    <property type="entry name" value="SENSOR PROTEIN KDPD"/>
    <property type="match status" value="1"/>
</dbReference>
<keyword evidence="3" id="KW-1185">Reference proteome</keyword>
<dbReference type="InterPro" id="IPR014729">
    <property type="entry name" value="Rossmann-like_a/b/a_fold"/>
</dbReference>
<gene>
    <name evidence="2" type="ORF">AM1BK_43400</name>
</gene>
<name>A0ABQ3NA22_9BACI</name>
<dbReference type="Gene3D" id="3.40.50.620">
    <property type="entry name" value="HUPs"/>
    <property type="match status" value="1"/>
</dbReference>
<comment type="caution">
    <text evidence="2">The sequence shown here is derived from an EMBL/GenBank/DDBJ whole genome shotgun (WGS) entry which is preliminary data.</text>
</comment>
<dbReference type="PANTHER" id="PTHR45569:SF1">
    <property type="entry name" value="SENSOR PROTEIN KDPD"/>
    <property type="match status" value="1"/>
</dbReference>
<reference evidence="2 3" key="1">
    <citation type="journal article" date="2022" name="Int. J. Syst. Evol. Microbiol.">
        <title>Neobacillus kokaensis sp. nov., isolated from soil.</title>
        <authorList>
            <person name="Yuki K."/>
            <person name="Matsubara H."/>
            <person name="Yamaguchi S."/>
        </authorList>
    </citation>
    <scope>NUCLEOTIDE SEQUENCE [LARGE SCALE GENOMIC DNA]</scope>
    <source>
        <strain evidence="2 3">LOB 377</strain>
    </source>
</reference>
<dbReference type="Pfam" id="PF00582">
    <property type="entry name" value="Usp"/>
    <property type="match status" value="1"/>
</dbReference>
<dbReference type="EMBL" id="BNDS01000028">
    <property type="protein sequence ID" value="GHI00798.1"/>
    <property type="molecule type" value="Genomic_DNA"/>
</dbReference>
<sequence>MKKVKGRMDESILVCVYYGPNGERLIQRGCKLSHMLDCPLYILTIDPAPFDELDAEKSDYITRWKQLAEQHSAEAYILKDNEKRPVAEVIAEVAREKHITQIILGQTAQSRWEQMTKGSIINALLREIPFVDLHIISVSRSLRDQEGHFEKGVRAYLLKEGNHYRLSFDHNQNVMYEGIFFKEQGTDFNNGVFKFMKDKETLQVPVVEDVVKELVHVRMTEPLDTD</sequence>
<dbReference type="InterPro" id="IPR052023">
    <property type="entry name" value="Histidine_kinase_KdpD"/>
</dbReference>